<feature type="transmembrane region" description="Helical" evidence="14">
    <location>
        <begin position="656"/>
        <end position="678"/>
    </location>
</feature>
<evidence type="ECO:0000256" key="9">
    <source>
        <dbReference type="ARBA" id="ARBA00022989"/>
    </source>
</evidence>
<evidence type="ECO:0000256" key="7">
    <source>
        <dbReference type="ARBA" id="ARBA00022840"/>
    </source>
</evidence>
<comment type="subcellular location">
    <subcellularLocation>
        <location evidence="1">Cell inner membrane</location>
        <topology evidence="1">Multi-pass membrane protein</topology>
    </subcellularLocation>
</comment>
<feature type="domain" description="ABC transporter" evidence="15">
    <location>
        <begin position="9"/>
        <end position="248"/>
    </location>
</feature>
<dbReference type="PANTHER" id="PTHR30572">
    <property type="entry name" value="MEMBRANE COMPONENT OF TRANSPORTER-RELATED"/>
    <property type="match status" value="1"/>
</dbReference>
<evidence type="ECO:0000256" key="10">
    <source>
        <dbReference type="ARBA" id="ARBA00023136"/>
    </source>
</evidence>
<evidence type="ECO:0000256" key="13">
    <source>
        <dbReference type="ARBA" id="ARBA00041199"/>
    </source>
</evidence>
<keyword evidence="3" id="KW-1003">Cell membrane</keyword>
<dbReference type="GO" id="GO:0098796">
    <property type="term" value="C:membrane protein complex"/>
    <property type="evidence" value="ECO:0007669"/>
    <property type="project" value="UniProtKB-ARBA"/>
</dbReference>
<dbReference type="Proteomes" id="UP000270342">
    <property type="component" value="Unassembled WGS sequence"/>
</dbReference>
<keyword evidence="17" id="KW-1185">Reference proteome</keyword>
<keyword evidence="4" id="KW-0997">Cell inner membrane</keyword>
<name>A0A494XAI5_9BURK</name>
<dbReference type="GO" id="GO:0022857">
    <property type="term" value="F:transmembrane transporter activity"/>
    <property type="evidence" value="ECO:0007669"/>
    <property type="project" value="UniProtKB-ARBA"/>
</dbReference>
<dbReference type="InterPro" id="IPR017871">
    <property type="entry name" value="ABC_transporter-like_CS"/>
</dbReference>
<evidence type="ECO:0000259" key="15">
    <source>
        <dbReference type="PROSITE" id="PS50893"/>
    </source>
</evidence>
<dbReference type="AlphaFoldDB" id="A0A494XAI5"/>
<gene>
    <name evidence="16" type="primary">macB</name>
    <name evidence="16" type="ORF">D7S86_23420</name>
</gene>
<keyword evidence="5 14" id="KW-0812">Transmembrane</keyword>
<evidence type="ECO:0000256" key="5">
    <source>
        <dbReference type="ARBA" id="ARBA00022692"/>
    </source>
</evidence>
<evidence type="ECO:0000313" key="16">
    <source>
        <dbReference type="EMBL" id="RKP47102.1"/>
    </source>
</evidence>
<keyword evidence="7" id="KW-0067">ATP-binding</keyword>
<dbReference type="Pfam" id="PF12704">
    <property type="entry name" value="MacB_PCD"/>
    <property type="match status" value="1"/>
</dbReference>
<dbReference type="RefSeq" id="WP_121089916.1">
    <property type="nucleotide sequence ID" value="NZ_RBZU01000013.1"/>
</dbReference>
<dbReference type="FunFam" id="3.40.50.300:FF:000032">
    <property type="entry name" value="Export ABC transporter ATP-binding protein"/>
    <property type="match status" value="1"/>
</dbReference>
<dbReference type="PROSITE" id="PS50893">
    <property type="entry name" value="ABC_TRANSPORTER_2"/>
    <property type="match status" value="1"/>
</dbReference>
<reference evidence="16 17" key="1">
    <citation type="submission" date="2018-10" db="EMBL/GenBank/DDBJ databases">
        <title>Robbsia sp. DHC34, isolated from soil.</title>
        <authorList>
            <person name="Gao Z.-H."/>
            <person name="Qiu L.-H."/>
        </authorList>
    </citation>
    <scope>NUCLEOTIDE SEQUENCE [LARGE SCALE GENOMIC DNA]</scope>
    <source>
        <strain evidence="16 17">DHC34</strain>
    </source>
</reference>
<organism evidence="16 17">
    <name type="scientific">Pararobbsia silviterrae</name>
    <dbReference type="NCBI Taxonomy" id="1792498"/>
    <lineage>
        <taxon>Bacteria</taxon>
        <taxon>Pseudomonadati</taxon>
        <taxon>Pseudomonadota</taxon>
        <taxon>Betaproteobacteria</taxon>
        <taxon>Burkholderiales</taxon>
        <taxon>Burkholderiaceae</taxon>
        <taxon>Pararobbsia</taxon>
    </lineage>
</organism>
<keyword evidence="6" id="KW-0547">Nucleotide-binding</keyword>
<evidence type="ECO:0000313" key="17">
    <source>
        <dbReference type="Proteomes" id="UP000270342"/>
    </source>
</evidence>
<evidence type="ECO:0000256" key="2">
    <source>
        <dbReference type="ARBA" id="ARBA00022448"/>
    </source>
</evidence>
<dbReference type="InterPro" id="IPR003838">
    <property type="entry name" value="ABC3_permease_C"/>
</dbReference>
<evidence type="ECO:0000256" key="4">
    <source>
        <dbReference type="ARBA" id="ARBA00022519"/>
    </source>
</evidence>
<dbReference type="InterPro" id="IPR025857">
    <property type="entry name" value="MacB_PCD"/>
</dbReference>
<evidence type="ECO:0000256" key="3">
    <source>
        <dbReference type="ARBA" id="ARBA00022475"/>
    </source>
</evidence>
<evidence type="ECO:0000256" key="14">
    <source>
        <dbReference type="SAM" id="Phobius"/>
    </source>
</evidence>
<comment type="caution">
    <text evidence="16">The sequence shown here is derived from an EMBL/GenBank/DDBJ whole genome shotgun (WGS) entry which is preliminary data.</text>
</comment>
<dbReference type="PROSITE" id="PS00211">
    <property type="entry name" value="ABC_TRANSPORTER_1"/>
    <property type="match status" value="1"/>
</dbReference>
<dbReference type="GO" id="GO:0046677">
    <property type="term" value="P:response to antibiotic"/>
    <property type="evidence" value="ECO:0007669"/>
    <property type="project" value="UniProtKB-KW"/>
</dbReference>
<evidence type="ECO:0000256" key="1">
    <source>
        <dbReference type="ARBA" id="ARBA00004429"/>
    </source>
</evidence>
<dbReference type="EMBL" id="RBZU01000013">
    <property type="protein sequence ID" value="RKP47102.1"/>
    <property type="molecule type" value="Genomic_DNA"/>
</dbReference>
<dbReference type="SMART" id="SM00382">
    <property type="entry name" value="AAA"/>
    <property type="match status" value="1"/>
</dbReference>
<sequence length="695" mass="74101">MTAPNAPLIELEDIRKSYGGGDSPSVEVLHGLTLTIRAGEFVAIMGTSGSGKSTLMHILGCLDRPTSGTYRFAGRDIGAFDADELAWLRREAFGFVFQGYHLIRTLDALRNVEMPAVYAGTPAPQRDARARRLLERLGLGDRLEHRPNQLSGGQQQRVSIARALMNGGRIILADEPTGALDSKSGAEVMALLTELADAGHAVILITHDRDVASRARRIVEIHDGAIVADSASSAASATASTASASASAASTADDRARVREIAQTGSTHIDAEPPTPGPAALFGDTRDFMAAMAAGVARNATPWADAREAMRTAWHVMWTNRFRTLLTLLGIVIGVSSVIVMLAIGLGTQEQVIAKMATFGTNRIYVVPGSSSPREPGGTLTVADVAIIRDVPHVKLAMPFAAGDVTVRAGNVDVRTHIWSVTTDAEEILHWKPSRGLFFTDEDERELAPVMLLGKKAREKLFGEANPVGRYVLVNNVPFQVIGELEEKGAVSGDKDDDDVVLTPFSTGSRRVIGDTNLSWISVLIDDLDNAPQVTQHIKEALTKAHHIEDFGVYDQAAAVRAQQQTQRTLTLLLGLIAAVSLVVGGIGVMNIMLMTVKERTREIGIRMATGARQRDILRQFLTEAMLVSLVGGVTGTVLGLAIGSVLILFDAPVIFSVRGIVAAFACALATGLVFGFAPARQAARLDPVVALASE</sequence>
<dbReference type="PANTHER" id="PTHR30572:SF14">
    <property type="entry name" value="MACROLIDE EXPORT ATP-BINDING_PERMEASE PROTEIN MACB"/>
    <property type="match status" value="1"/>
</dbReference>
<dbReference type="GO" id="GO:0005886">
    <property type="term" value="C:plasma membrane"/>
    <property type="evidence" value="ECO:0007669"/>
    <property type="project" value="UniProtKB-SubCell"/>
</dbReference>
<proteinExistence type="inferred from homology"/>
<dbReference type="InterPro" id="IPR050250">
    <property type="entry name" value="Macrolide_Exporter_MacB"/>
</dbReference>
<dbReference type="Gene3D" id="3.40.50.300">
    <property type="entry name" value="P-loop containing nucleotide triphosphate hydrolases"/>
    <property type="match status" value="1"/>
</dbReference>
<feature type="transmembrane region" description="Helical" evidence="14">
    <location>
        <begin position="570"/>
        <end position="594"/>
    </location>
</feature>
<dbReference type="InterPro" id="IPR003439">
    <property type="entry name" value="ABC_transporter-like_ATP-bd"/>
</dbReference>
<dbReference type="Pfam" id="PF00005">
    <property type="entry name" value="ABC_tran"/>
    <property type="match status" value="1"/>
</dbReference>
<dbReference type="InterPro" id="IPR017911">
    <property type="entry name" value="MacB-like_ATP-bd"/>
</dbReference>
<dbReference type="InterPro" id="IPR003593">
    <property type="entry name" value="AAA+_ATPase"/>
</dbReference>
<keyword evidence="10 14" id="KW-0472">Membrane</keyword>
<feature type="transmembrane region" description="Helical" evidence="14">
    <location>
        <begin position="625"/>
        <end position="650"/>
    </location>
</feature>
<evidence type="ECO:0000256" key="6">
    <source>
        <dbReference type="ARBA" id="ARBA00022741"/>
    </source>
</evidence>
<evidence type="ECO:0000256" key="12">
    <source>
        <dbReference type="ARBA" id="ARBA00038388"/>
    </source>
</evidence>
<dbReference type="InterPro" id="IPR027417">
    <property type="entry name" value="P-loop_NTPase"/>
</dbReference>
<dbReference type="Pfam" id="PF02687">
    <property type="entry name" value="FtsX"/>
    <property type="match status" value="1"/>
</dbReference>
<evidence type="ECO:0000256" key="8">
    <source>
        <dbReference type="ARBA" id="ARBA00022967"/>
    </source>
</evidence>
<keyword evidence="2" id="KW-0813">Transport</keyword>
<keyword evidence="8" id="KW-1278">Translocase</keyword>
<dbReference type="GO" id="GO:0016887">
    <property type="term" value="F:ATP hydrolysis activity"/>
    <property type="evidence" value="ECO:0007669"/>
    <property type="project" value="InterPro"/>
</dbReference>
<accession>A0A494XAI5</accession>
<dbReference type="GO" id="GO:0005524">
    <property type="term" value="F:ATP binding"/>
    <property type="evidence" value="ECO:0007669"/>
    <property type="project" value="UniProtKB-KW"/>
</dbReference>
<keyword evidence="11" id="KW-0046">Antibiotic resistance</keyword>
<dbReference type="CDD" id="cd03255">
    <property type="entry name" value="ABC_MJ0796_LolCDE_FtsE"/>
    <property type="match status" value="1"/>
</dbReference>
<keyword evidence="9 14" id="KW-1133">Transmembrane helix</keyword>
<protein>
    <recommendedName>
        <fullName evidence="13">Pyoverdine export ATP-binding/permease protein PvdT</fullName>
    </recommendedName>
</protein>
<feature type="transmembrane region" description="Helical" evidence="14">
    <location>
        <begin position="325"/>
        <end position="346"/>
    </location>
</feature>
<evidence type="ECO:0000256" key="11">
    <source>
        <dbReference type="ARBA" id="ARBA00023251"/>
    </source>
</evidence>
<dbReference type="OrthoDB" id="4814201at2"/>
<dbReference type="SUPFAM" id="SSF52540">
    <property type="entry name" value="P-loop containing nucleoside triphosphate hydrolases"/>
    <property type="match status" value="1"/>
</dbReference>
<comment type="similarity">
    <text evidence="12">Belongs to the ABC transporter superfamily. Macrolide exporter (TC 3.A.1.122) family.</text>
</comment>